<dbReference type="SUPFAM" id="SSF53850">
    <property type="entry name" value="Periplasmic binding protein-like II"/>
    <property type="match status" value="1"/>
</dbReference>
<dbReference type="PANTHER" id="PTHR31528:SF15">
    <property type="entry name" value="RIBOFLAVIN-BINDING PROTEIN RIBY"/>
    <property type="match status" value="1"/>
</dbReference>
<name>A0A1N7D9F8_9EURY</name>
<feature type="domain" description="SsuA/THI5-like" evidence="2">
    <location>
        <begin position="154"/>
        <end position="362"/>
    </location>
</feature>
<feature type="region of interest" description="Disordered" evidence="1">
    <location>
        <begin position="122"/>
        <end position="141"/>
    </location>
</feature>
<dbReference type="OrthoDB" id="157197at2157"/>
<dbReference type="PANTHER" id="PTHR31528">
    <property type="entry name" value="4-AMINO-5-HYDROXYMETHYL-2-METHYLPYRIMIDINE PHOSPHATE SYNTHASE THI11-RELATED"/>
    <property type="match status" value="1"/>
</dbReference>
<dbReference type="GO" id="GO:0009228">
    <property type="term" value="P:thiamine biosynthetic process"/>
    <property type="evidence" value="ECO:0007669"/>
    <property type="project" value="InterPro"/>
</dbReference>
<dbReference type="RefSeq" id="WP_076607792.1">
    <property type="nucleotide sequence ID" value="NZ_FTNR01000002.1"/>
</dbReference>
<evidence type="ECO:0000259" key="2">
    <source>
        <dbReference type="Pfam" id="PF09084"/>
    </source>
</evidence>
<gene>
    <name evidence="3" type="ORF">SAMN05421752_10280</name>
</gene>
<accession>A0A1N7D9F8</accession>
<sequence length="426" mass="46816">MHARSYWVLDDDDAPVVDRIAAGLGRSPARVLAYLLLRDRRVEQPATSTHLQVGTQSNRTTINDATTTLEERELVDRSSVRADDPGRPQTAWGPIDDLEATIERTYRTHASALIDHALECHDRHEREDTRRSRSEAEATPSHTLEVALNWRPNALHVPIHAAIAAEWYAAFDVDVRLDHHDGSRRALERVRSGVADVAVVGAATVARARAAGEPIVPVALLYQRAMTVLYTIRSVFGEPLESVGQLEGRRVGMPPDSEMRLLGRLFLSQTGFDDVGIVDTNGEERAALSHGTADVVTGSFSDPDALERRDRTVDTIRLADHFPVAGPALVVHESTLEAQRAPLEGFLAGTTGGWAQARRDPAPAVDRLAATSDDSPERIRQTFDRAVSAFGESEAVREHGWGWQRRAAWDRLRTALEHGGLLPDPA</sequence>
<dbReference type="EMBL" id="FTNR01000002">
    <property type="protein sequence ID" value="SIR72375.1"/>
    <property type="molecule type" value="Genomic_DNA"/>
</dbReference>
<protein>
    <submittedName>
        <fullName evidence="3">ABC-type nitrate/sulfonate/bicarbonate transport system, substrate-binding protein</fullName>
    </submittedName>
</protein>
<feature type="compositionally biased region" description="Basic and acidic residues" evidence="1">
    <location>
        <begin position="122"/>
        <end position="136"/>
    </location>
</feature>
<dbReference type="Gene3D" id="3.40.190.10">
    <property type="entry name" value="Periplasmic binding protein-like II"/>
    <property type="match status" value="2"/>
</dbReference>
<dbReference type="Proteomes" id="UP000185936">
    <property type="component" value="Unassembled WGS sequence"/>
</dbReference>
<dbReference type="InterPro" id="IPR015168">
    <property type="entry name" value="SsuA/THI5"/>
</dbReference>
<reference evidence="4" key="1">
    <citation type="submission" date="2017-01" db="EMBL/GenBank/DDBJ databases">
        <authorList>
            <person name="Varghese N."/>
            <person name="Submissions S."/>
        </authorList>
    </citation>
    <scope>NUCLEOTIDE SEQUENCE [LARGE SCALE GENOMIC DNA]</scope>
    <source>
        <strain evidence="4">type strain: HArc-</strain>
    </source>
</reference>
<dbReference type="Pfam" id="PF09084">
    <property type="entry name" value="NMT1"/>
    <property type="match status" value="1"/>
</dbReference>
<evidence type="ECO:0000313" key="3">
    <source>
        <dbReference type="EMBL" id="SIR72375.1"/>
    </source>
</evidence>
<dbReference type="STRING" id="308853.SAMN05421752_10280"/>
<evidence type="ECO:0000313" key="4">
    <source>
        <dbReference type="Proteomes" id="UP000185936"/>
    </source>
</evidence>
<proteinExistence type="predicted"/>
<dbReference type="InterPro" id="IPR027939">
    <property type="entry name" value="NMT1/THI5"/>
</dbReference>
<dbReference type="AlphaFoldDB" id="A0A1N7D9F8"/>
<organism evidence="3 4">
    <name type="scientific">Natronorubrum thiooxidans</name>
    <dbReference type="NCBI Taxonomy" id="308853"/>
    <lineage>
        <taxon>Archaea</taxon>
        <taxon>Methanobacteriati</taxon>
        <taxon>Methanobacteriota</taxon>
        <taxon>Stenosarchaea group</taxon>
        <taxon>Halobacteria</taxon>
        <taxon>Halobacteriales</taxon>
        <taxon>Natrialbaceae</taxon>
        <taxon>Natronorubrum</taxon>
    </lineage>
</organism>
<keyword evidence="4" id="KW-1185">Reference proteome</keyword>
<evidence type="ECO:0000256" key="1">
    <source>
        <dbReference type="SAM" id="MobiDB-lite"/>
    </source>
</evidence>